<keyword evidence="1" id="KW-0732">Signal</keyword>
<keyword evidence="3" id="KW-1185">Reference proteome</keyword>
<protein>
    <submittedName>
        <fullName evidence="2">Uncharacterized protein</fullName>
    </submittedName>
</protein>
<evidence type="ECO:0000313" key="2">
    <source>
        <dbReference type="EMBL" id="RIH84421.1"/>
    </source>
</evidence>
<organism evidence="2 3">
    <name type="scientific">Calidithermus terrae</name>
    <dbReference type="NCBI Taxonomy" id="1408545"/>
    <lineage>
        <taxon>Bacteria</taxon>
        <taxon>Thermotogati</taxon>
        <taxon>Deinococcota</taxon>
        <taxon>Deinococci</taxon>
        <taxon>Thermales</taxon>
        <taxon>Thermaceae</taxon>
        <taxon>Calidithermus</taxon>
    </lineage>
</organism>
<dbReference type="PROSITE" id="PS51257">
    <property type="entry name" value="PROKAR_LIPOPROTEIN"/>
    <property type="match status" value="1"/>
</dbReference>
<dbReference type="Gene3D" id="2.60.220.30">
    <property type="match status" value="1"/>
</dbReference>
<sequence>MRRSLFLPLFVLALAACTPPKEAGDAPQIKSFAASPQHLEAPGSATLSWDVEGAQSLSLEPGIGPVSGSSKAVSVGATTTYTLTAKNAKGEVTARTTVTVGGGTDPDTRAPKPLDVSIELDSGRAASATIPAAGGSLEATAADGTRFTLTVPEGALLSAQAVTMTPIAKVNGLPLSGGYVGAVHLEPEGLEFLEPVTLKIEAAKPFDAAKLKGFNSHETGQEFYLQGRKVEGQTVTLELMHFSNPGAAVATETDLSDLLVPLVPTDPRDRFEHDLGLDLTDASKVAGRYYQRVKGLLEAALTDETRIRRAIREFLAWRKEVSRLGLDEAFKAQIYEGWSLIAKAIENAVEKAYTACVVNEDITFVSEILGWVSWVKRNPRLKPYFEGKLEAFEAKAEKCASFELEFEFILTQRTATPSGMGYNISDITSGHHVTAKVPFSYSAQYSMLVGQGPLQTLKFTASGYTGYFGPPRDPDCPSVKAGKDETFADVVVAESVNGKSEMYINLLGDLEDPNKTHSYMTLVLNPAVALQTFILTCDHGTFEVGGADGHGGWAPLFPPLHGYDLYKREWWKVDLEFEGQKAEYSDTIRYAGPHPLMPDTDVIFEASGGTKLVVRHTPK</sequence>
<feature type="signal peptide" evidence="1">
    <location>
        <begin position="1"/>
        <end position="23"/>
    </location>
</feature>
<dbReference type="OrthoDB" id="9837474at2"/>
<feature type="chain" id="PRO_5017329355" evidence="1">
    <location>
        <begin position="24"/>
        <end position="619"/>
    </location>
</feature>
<dbReference type="RefSeq" id="WP_119315090.1">
    <property type="nucleotide sequence ID" value="NZ_QXDL01000074.1"/>
</dbReference>
<accession>A0A399EQJ4</accession>
<evidence type="ECO:0000256" key="1">
    <source>
        <dbReference type="SAM" id="SignalP"/>
    </source>
</evidence>
<reference evidence="2 3" key="1">
    <citation type="submission" date="2018-08" db="EMBL/GenBank/DDBJ databases">
        <title>Meiothermus terrae DSM 26712 genome sequencing project.</title>
        <authorList>
            <person name="Da Costa M.S."/>
            <person name="Albuquerque L."/>
            <person name="Raposo P."/>
            <person name="Froufe H.J.C."/>
            <person name="Barroso C.S."/>
            <person name="Egas C."/>
        </authorList>
    </citation>
    <scope>NUCLEOTIDE SEQUENCE [LARGE SCALE GENOMIC DNA]</scope>
    <source>
        <strain evidence="2 3">DSM 26712</strain>
    </source>
</reference>
<proteinExistence type="predicted"/>
<gene>
    <name evidence="2" type="ORF">Mterra_01993</name>
</gene>
<dbReference type="Proteomes" id="UP000265715">
    <property type="component" value="Unassembled WGS sequence"/>
</dbReference>
<name>A0A399EQJ4_9DEIN</name>
<dbReference type="AlphaFoldDB" id="A0A399EQJ4"/>
<comment type="caution">
    <text evidence="2">The sequence shown here is derived from an EMBL/GenBank/DDBJ whole genome shotgun (WGS) entry which is preliminary data.</text>
</comment>
<evidence type="ECO:0000313" key="3">
    <source>
        <dbReference type="Proteomes" id="UP000265715"/>
    </source>
</evidence>
<dbReference type="EMBL" id="QXDL01000074">
    <property type="protein sequence ID" value="RIH84421.1"/>
    <property type="molecule type" value="Genomic_DNA"/>
</dbReference>